<organism evidence="2 3">
    <name type="scientific">Extibacter muris</name>
    <dbReference type="NCBI Taxonomy" id="1796622"/>
    <lineage>
        <taxon>Bacteria</taxon>
        <taxon>Bacillati</taxon>
        <taxon>Bacillota</taxon>
        <taxon>Clostridia</taxon>
        <taxon>Lachnospirales</taxon>
        <taxon>Lachnospiraceae</taxon>
        <taxon>Extibacter</taxon>
    </lineage>
</organism>
<dbReference type="Gene3D" id="3.40.50.620">
    <property type="entry name" value="HUPs"/>
    <property type="match status" value="1"/>
</dbReference>
<dbReference type="GO" id="GO:0006163">
    <property type="term" value="P:purine nucleotide metabolic process"/>
    <property type="evidence" value="ECO:0007669"/>
    <property type="project" value="UniProtKB-ARBA"/>
</dbReference>
<dbReference type="InterPro" id="IPR020022">
    <property type="entry name" value="N-acetyl_sugar_amidoTrfase"/>
</dbReference>
<dbReference type="InterPro" id="IPR014729">
    <property type="entry name" value="Rossmann-like_a/b/a_fold"/>
</dbReference>
<evidence type="ECO:0000313" key="2">
    <source>
        <dbReference type="EMBL" id="TDA20965.1"/>
    </source>
</evidence>
<dbReference type="Pfam" id="PF02540">
    <property type="entry name" value="NAD_synthase"/>
    <property type="match status" value="1"/>
</dbReference>
<dbReference type="InterPro" id="IPR022310">
    <property type="entry name" value="NAD/GMP_synthase"/>
</dbReference>
<reference evidence="2 3" key="1">
    <citation type="journal article" date="2016" name="Nat. Microbiol.">
        <title>The Mouse Intestinal Bacterial Collection (miBC) provides host-specific insight into cultured diversity and functional potential of the gut microbiota.</title>
        <authorList>
            <person name="Lagkouvardos I."/>
            <person name="Pukall R."/>
            <person name="Abt B."/>
            <person name="Foesel B.U."/>
            <person name="Meier-Kolthoff J.P."/>
            <person name="Kumar N."/>
            <person name="Bresciani A."/>
            <person name="Martinez I."/>
            <person name="Just S."/>
            <person name="Ziegler C."/>
            <person name="Brugiroux S."/>
            <person name="Garzetti D."/>
            <person name="Wenning M."/>
            <person name="Bui T.P."/>
            <person name="Wang J."/>
            <person name="Hugenholtz F."/>
            <person name="Plugge C.M."/>
            <person name="Peterson D.A."/>
            <person name="Hornef M.W."/>
            <person name="Baines J.F."/>
            <person name="Smidt H."/>
            <person name="Walter J."/>
            <person name="Kristiansen K."/>
            <person name="Nielsen H.B."/>
            <person name="Haller D."/>
            <person name="Overmann J."/>
            <person name="Stecher B."/>
            <person name="Clavel T."/>
        </authorList>
    </citation>
    <scope>NUCLEOTIDE SEQUENCE [LARGE SCALE GENOMIC DNA]</scope>
    <source>
        <strain evidence="2 3">DSM 28560</strain>
    </source>
</reference>
<name>A0A4R4FBX1_9FIRM</name>
<dbReference type="Proteomes" id="UP000295710">
    <property type="component" value="Unassembled WGS sequence"/>
</dbReference>
<evidence type="ECO:0000259" key="1">
    <source>
        <dbReference type="Pfam" id="PF02540"/>
    </source>
</evidence>
<feature type="domain" description="NAD/GMP synthase" evidence="1">
    <location>
        <begin position="83"/>
        <end position="220"/>
    </location>
</feature>
<protein>
    <submittedName>
        <fullName evidence="2">N-acetyl sugar amidotransferase</fullName>
    </submittedName>
</protein>
<gene>
    <name evidence="2" type="ORF">E1963_14410</name>
</gene>
<comment type="caution">
    <text evidence="2">The sequence shown here is derived from an EMBL/GenBank/DDBJ whole genome shotgun (WGS) entry which is preliminary data.</text>
</comment>
<accession>A0A4R4FBX1</accession>
<dbReference type="EMBL" id="SMMX01000013">
    <property type="protein sequence ID" value="TDA20965.1"/>
    <property type="molecule type" value="Genomic_DNA"/>
</dbReference>
<keyword evidence="3" id="KW-1185">Reference proteome</keyword>
<dbReference type="SUPFAM" id="SSF52402">
    <property type="entry name" value="Adenine nucleotide alpha hydrolases-like"/>
    <property type="match status" value="1"/>
</dbReference>
<sequence>MYPKKVNYIKKEFIVMSKYQICTRCIMDTSDPKIYFDDNGVCNHCHRFDANEELYGYREGSSDEKLKRLVAQMKKDGQGKEYDCILGISGGVDSAYMAYLTKKLNLRVLAVHVDAGWNSDVAVKNIKKMCEKLKIDLHTVVIDWPTMKELQRAYMFSGLANLDVPQDHVFLAAMYNYASKCHVKYMLNGSNVATEGVSPVAWGYTATDYANIKSVYKKYGRGKSLKKYPHFGVLKYLKYQSEIVRIDLLNYVPYSKKEAMETLEREFGWEYYGGKHYESRFTKFFQGYFLPQRFGYDKKRSHLSSLVLGGEMTREEALEAMKDDSDYTEAQMMEDKEYILKKLDISDSEWEGIMKGQKKTEDMYHSRKKMLAFLRMVKRKIKVLKG</sequence>
<evidence type="ECO:0000313" key="3">
    <source>
        <dbReference type="Proteomes" id="UP000295710"/>
    </source>
</evidence>
<dbReference type="GO" id="GO:0016740">
    <property type="term" value="F:transferase activity"/>
    <property type="evidence" value="ECO:0007669"/>
    <property type="project" value="UniProtKB-KW"/>
</dbReference>
<dbReference type="AlphaFoldDB" id="A0A4R4FBX1"/>
<dbReference type="NCBIfam" id="TIGR03573">
    <property type="entry name" value="WbuX"/>
    <property type="match status" value="1"/>
</dbReference>
<proteinExistence type="predicted"/>
<keyword evidence="2" id="KW-0808">Transferase</keyword>